<evidence type="ECO:0000313" key="3">
    <source>
        <dbReference type="Proteomes" id="UP000324222"/>
    </source>
</evidence>
<name>A0A5B7K8X4_PORTR</name>
<dbReference type="EMBL" id="VSRR010146024">
    <property type="protein sequence ID" value="MPD05441.1"/>
    <property type="molecule type" value="Genomic_DNA"/>
</dbReference>
<feature type="region of interest" description="Disordered" evidence="1">
    <location>
        <begin position="38"/>
        <end position="57"/>
    </location>
</feature>
<evidence type="ECO:0000313" key="2">
    <source>
        <dbReference type="EMBL" id="MPD05441.1"/>
    </source>
</evidence>
<feature type="region of interest" description="Disordered" evidence="1">
    <location>
        <begin position="91"/>
        <end position="113"/>
    </location>
</feature>
<keyword evidence="3" id="KW-1185">Reference proteome</keyword>
<evidence type="ECO:0000256" key="1">
    <source>
        <dbReference type="SAM" id="MobiDB-lite"/>
    </source>
</evidence>
<protein>
    <submittedName>
        <fullName evidence="2">Uncharacterized protein</fullName>
    </submittedName>
</protein>
<gene>
    <name evidence="2" type="ORF">E2C01_101186</name>
</gene>
<dbReference type="Proteomes" id="UP000324222">
    <property type="component" value="Unassembled WGS sequence"/>
</dbReference>
<sequence length="113" mass="12806">MSYPTLRSLTHCFSPSFYFPVLFDHIFTLSPKISIDNVTQSKKSRNTKTPHQKISNQSQRPFFQHLFLPYPPSHSTLPLTLPPCLVSPISAQSRPVPPSSTKFRPPPTTSKLQ</sequence>
<organism evidence="2 3">
    <name type="scientific">Portunus trituberculatus</name>
    <name type="common">Swimming crab</name>
    <name type="synonym">Neptunus trituberculatus</name>
    <dbReference type="NCBI Taxonomy" id="210409"/>
    <lineage>
        <taxon>Eukaryota</taxon>
        <taxon>Metazoa</taxon>
        <taxon>Ecdysozoa</taxon>
        <taxon>Arthropoda</taxon>
        <taxon>Crustacea</taxon>
        <taxon>Multicrustacea</taxon>
        <taxon>Malacostraca</taxon>
        <taxon>Eumalacostraca</taxon>
        <taxon>Eucarida</taxon>
        <taxon>Decapoda</taxon>
        <taxon>Pleocyemata</taxon>
        <taxon>Brachyura</taxon>
        <taxon>Eubrachyura</taxon>
        <taxon>Portunoidea</taxon>
        <taxon>Portunidae</taxon>
        <taxon>Portuninae</taxon>
        <taxon>Portunus</taxon>
    </lineage>
</organism>
<proteinExistence type="predicted"/>
<dbReference type="AlphaFoldDB" id="A0A5B7K8X4"/>
<reference evidence="2 3" key="1">
    <citation type="submission" date="2019-05" db="EMBL/GenBank/DDBJ databases">
        <title>Another draft genome of Portunus trituberculatus and its Hox gene families provides insights of decapod evolution.</title>
        <authorList>
            <person name="Jeong J.-H."/>
            <person name="Song I."/>
            <person name="Kim S."/>
            <person name="Choi T."/>
            <person name="Kim D."/>
            <person name="Ryu S."/>
            <person name="Kim W."/>
        </authorList>
    </citation>
    <scope>NUCLEOTIDE SEQUENCE [LARGE SCALE GENOMIC DNA]</scope>
    <source>
        <tissue evidence="2">Muscle</tissue>
    </source>
</reference>
<feature type="compositionally biased region" description="Pro residues" evidence="1">
    <location>
        <begin position="104"/>
        <end position="113"/>
    </location>
</feature>
<feature type="compositionally biased region" description="Basic residues" evidence="1">
    <location>
        <begin position="42"/>
        <end position="51"/>
    </location>
</feature>
<accession>A0A5B7K8X4</accession>
<comment type="caution">
    <text evidence="2">The sequence shown here is derived from an EMBL/GenBank/DDBJ whole genome shotgun (WGS) entry which is preliminary data.</text>
</comment>